<dbReference type="InterPro" id="IPR010998">
    <property type="entry name" value="Integrase_recombinase_N"/>
</dbReference>
<evidence type="ECO:0000259" key="6">
    <source>
        <dbReference type="PROSITE" id="PS51898"/>
    </source>
</evidence>
<dbReference type="CDD" id="cd00397">
    <property type="entry name" value="DNA_BRE_C"/>
    <property type="match status" value="1"/>
</dbReference>
<evidence type="ECO:0000313" key="9">
    <source>
        <dbReference type="Proteomes" id="UP000614915"/>
    </source>
</evidence>
<keyword evidence="4" id="KW-0233">DNA recombination</keyword>
<evidence type="ECO:0000256" key="5">
    <source>
        <dbReference type="PROSITE-ProRule" id="PRU01248"/>
    </source>
</evidence>
<evidence type="ECO:0000256" key="2">
    <source>
        <dbReference type="ARBA" id="ARBA00022908"/>
    </source>
</evidence>
<evidence type="ECO:0000256" key="4">
    <source>
        <dbReference type="ARBA" id="ARBA00023172"/>
    </source>
</evidence>
<proteinExistence type="inferred from homology"/>
<comment type="caution">
    <text evidence="8">The sequence shown here is derived from an EMBL/GenBank/DDBJ whole genome shotgun (WGS) entry which is preliminary data.</text>
</comment>
<evidence type="ECO:0000256" key="3">
    <source>
        <dbReference type="ARBA" id="ARBA00023125"/>
    </source>
</evidence>
<feature type="domain" description="Core-binding (CB)" evidence="7">
    <location>
        <begin position="18"/>
        <end position="110"/>
    </location>
</feature>
<gene>
    <name evidence="8" type="ORF">IW248_002644</name>
</gene>
<dbReference type="PANTHER" id="PTHR30349:SF41">
    <property type="entry name" value="INTEGRASE_RECOMBINASE PROTEIN MJ0367-RELATED"/>
    <property type="match status" value="1"/>
</dbReference>
<dbReference type="PANTHER" id="PTHR30349">
    <property type="entry name" value="PHAGE INTEGRASE-RELATED"/>
    <property type="match status" value="1"/>
</dbReference>
<dbReference type="PROSITE" id="PS51900">
    <property type="entry name" value="CB"/>
    <property type="match status" value="1"/>
</dbReference>
<keyword evidence="2" id="KW-0229">DNA integration</keyword>
<dbReference type="InterPro" id="IPR044068">
    <property type="entry name" value="CB"/>
</dbReference>
<dbReference type="SUPFAM" id="SSF56349">
    <property type="entry name" value="DNA breaking-rejoining enzymes"/>
    <property type="match status" value="1"/>
</dbReference>
<evidence type="ECO:0000313" key="8">
    <source>
        <dbReference type="EMBL" id="MBG6066357.1"/>
    </source>
</evidence>
<dbReference type="Pfam" id="PF13495">
    <property type="entry name" value="Phage_int_SAM_4"/>
    <property type="match status" value="1"/>
</dbReference>
<dbReference type="InterPro" id="IPR011010">
    <property type="entry name" value="DNA_brk_join_enz"/>
</dbReference>
<dbReference type="InterPro" id="IPR013762">
    <property type="entry name" value="Integrase-like_cat_sf"/>
</dbReference>
<dbReference type="Gene3D" id="1.10.443.10">
    <property type="entry name" value="Intergrase catalytic core"/>
    <property type="match status" value="1"/>
</dbReference>
<sequence length="321" mass="36211">MTDMALLDLNKLTTDLSSTWAGYLRDWDRTLRAGNYPETTRYNYLLAAAQLARYLAEHSPDPDAADAAEDPTEVTRGHAEAFQAWMIETRSASTALNKHKGLQQFFKWLLTEEDIDRSPMDRVRQPKTPQKLIPIIRDEDTKKLLDACKGKTFPHLRDEAIIRLYYNTGARLSEVGNLLLDDVDLNTESVHYHGKGAKDRRVRFGPKTARAISRYLRARGKHKGSELPDLWLADRGGRRLAANGIKIRLKRLGLAAGVANVHAHRWRHNFAHEWKRAGGNTGDLMLLLGWTSEDMPRHYGASAAAERAQEIQVQLGIGEGV</sequence>
<dbReference type="Pfam" id="PF00589">
    <property type="entry name" value="Phage_integrase"/>
    <property type="match status" value="1"/>
</dbReference>
<dbReference type="PROSITE" id="PS51898">
    <property type="entry name" value="TYR_RECOMBINASE"/>
    <property type="match status" value="1"/>
</dbReference>
<reference evidence="8 9" key="1">
    <citation type="submission" date="2020-11" db="EMBL/GenBank/DDBJ databases">
        <title>Sequencing the genomes of 1000 actinobacteria strains.</title>
        <authorList>
            <person name="Klenk H.-P."/>
        </authorList>
    </citation>
    <scope>NUCLEOTIDE SEQUENCE [LARGE SCALE GENOMIC DNA]</scope>
    <source>
        <strain evidence="8 9">DSM 101692</strain>
    </source>
</reference>
<evidence type="ECO:0000256" key="1">
    <source>
        <dbReference type="ARBA" id="ARBA00008857"/>
    </source>
</evidence>
<dbReference type="InterPro" id="IPR050090">
    <property type="entry name" value="Tyrosine_recombinase_XerCD"/>
</dbReference>
<feature type="domain" description="Tyr recombinase" evidence="6">
    <location>
        <begin position="131"/>
        <end position="313"/>
    </location>
</feature>
<dbReference type="InterPro" id="IPR004107">
    <property type="entry name" value="Integrase_SAM-like_N"/>
</dbReference>
<dbReference type="Gene3D" id="1.10.150.130">
    <property type="match status" value="1"/>
</dbReference>
<comment type="similarity">
    <text evidence="1">Belongs to the 'phage' integrase family.</text>
</comment>
<organism evidence="8 9">
    <name type="scientific">Micromonospora ureilytica</name>
    <dbReference type="NCBI Taxonomy" id="709868"/>
    <lineage>
        <taxon>Bacteria</taxon>
        <taxon>Bacillati</taxon>
        <taxon>Actinomycetota</taxon>
        <taxon>Actinomycetes</taxon>
        <taxon>Micromonosporales</taxon>
        <taxon>Micromonosporaceae</taxon>
        <taxon>Micromonospora</taxon>
    </lineage>
</organism>
<evidence type="ECO:0000259" key="7">
    <source>
        <dbReference type="PROSITE" id="PS51900"/>
    </source>
</evidence>
<accession>A0ABS0JH23</accession>
<name>A0ABS0JH23_9ACTN</name>
<keyword evidence="3 5" id="KW-0238">DNA-binding</keyword>
<dbReference type="EMBL" id="JADOTX010000001">
    <property type="protein sequence ID" value="MBG6066357.1"/>
    <property type="molecule type" value="Genomic_DNA"/>
</dbReference>
<dbReference type="Proteomes" id="UP000614915">
    <property type="component" value="Unassembled WGS sequence"/>
</dbReference>
<keyword evidence="9" id="KW-1185">Reference proteome</keyword>
<dbReference type="InterPro" id="IPR002104">
    <property type="entry name" value="Integrase_catalytic"/>
</dbReference>
<protein>
    <submittedName>
        <fullName evidence="8">Site-specific recombinase XerD</fullName>
    </submittedName>
</protein>